<dbReference type="InterPro" id="IPR013762">
    <property type="entry name" value="Integrase-like_cat_sf"/>
</dbReference>
<comment type="similarity">
    <text evidence="1">Belongs to the 'phage' integrase family.</text>
</comment>
<evidence type="ECO:0000259" key="4">
    <source>
        <dbReference type="PROSITE" id="PS51898"/>
    </source>
</evidence>
<dbReference type="InterPro" id="IPR050090">
    <property type="entry name" value="Tyrosine_recombinase_XerCD"/>
</dbReference>
<dbReference type="PROSITE" id="PS51898">
    <property type="entry name" value="TYR_RECOMBINASE"/>
    <property type="match status" value="1"/>
</dbReference>
<dbReference type="SUPFAM" id="SSF56349">
    <property type="entry name" value="DNA breaking-rejoining enzymes"/>
    <property type="match status" value="1"/>
</dbReference>
<sequence>MFEREDDAKNFDAACRTGIAPEVRLEHSERNVTFPSYADRWREARVITWGIETRGRIESNIRLHLKLAFPGIFRAVTQTEVLMWLTRSLADGVAPSSVRLYFELFDAICAAAVVDGALPANPCDGIKLSQVFRGLTRTPKWVPSDQDVIRLFEVVPERYHLVLLLGAGEALRIGEALGVEDGPRCFEPEHGELHVVQQLGYEPSEYEGGHHLRLPKGVRTFDPASSTVDLDPMVARGLAWHRQQFPPVEVEMLDLTAGRPVRRRVPLLVTTTHGNPFTDRTWSGEWVKWRRLAGWPEDPKHSGFHALRHYFATKLIAERVDPKDVQRALRHATLQLTLEVYVHFWPRAERRRGIVGEALKPIIGGRW</sequence>
<dbReference type="InterPro" id="IPR011010">
    <property type="entry name" value="DNA_brk_join_enz"/>
</dbReference>
<dbReference type="PANTHER" id="PTHR30349:SF64">
    <property type="entry name" value="PROPHAGE INTEGRASE INTD-RELATED"/>
    <property type="match status" value="1"/>
</dbReference>
<evidence type="ECO:0000313" key="5">
    <source>
        <dbReference type="EMBL" id="MBM2616867.1"/>
    </source>
</evidence>
<keyword evidence="2" id="KW-0238">DNA-binding</keyword>
<dbReference type="Proteomes" id="UP000632138">
    <property type="component" value="Unassembled WGS sequence"/>
</dbReference>
<organism evidence="5 6">
    <name type="scientific">Paractinoplanes ovalisporus</name>
    <dbReference type="NCBI Taxonomy" id="2810368"/>
    <lineage>
        <taxon>Bacteria</taxon>
        <taxon>Bacillati</taxon>
        <taxon>Actinomycetota</taxon>
        <taxon>Actinomycetes</taxon>
        <taxon>Micromonosporales</taxon>
        <taxon>Micromonosporaceae</taxon>
        <taxon>Paractinoplanes</taxon>
    </lineage>
</organism>
<gene>
    <name evidence="5" type="ORF">JIG36_15000</name>
</gene>
<name>A0ABS2AAK5_9ACTN</name>
<dbReference type="InterPro" id="IPR010998">
    <property type="entry name" value="Integrase_recombinase_N"/>
</dbReference>
<dbReference type="InterPro" id="IPR002104">
    <property type="entry name" value="Integrase_catalytic"/>
</dbReference>
<evidence type="ECO:0000256" key="2">
    <source>
        <dbReference type="ARBA" id="ARBA00023125"/>
    </source>
</evidence>
<keyword evidence="6" id="KW-1185">Reference proteome</keyword>
<comment type="caution">
    <text evidence="5">The sequence shown here is derived from an EMBL/GenBank/DDBJ whole genome shotgun (WGS) entry which is preliminary data.</text>
</comment>
<reference evidence="5 6" key="1">
    <citation type="submission" date="2021-01" db="EMBL/GenBank/DDBJ databases">
        <title>Actinoplanes sp. nov. LDG1-06 isolated from lichen.</title>
        <authorList>
            <person name="Saeng-In P."/>
            <person name="Phongsopitanun W."/>
            <person name="Kanchanasin P."/>
            <person name="Yuki M."/>
            <person name="Kudo T."/>
            <person name="Ohkuma M."/>
            <person name="Tanasupawat S."/>
        </authorList>
    </citation>
    <scope>NUCLEOTIDE SEQUENCE [LARGE SCALE GENOMIC DNA]</scope>
    <source>
        <strain evidence="5 6">LDG1-06</strain>
    </source>
</reference>
<keyword evidence="3" id="KW-0233">DNA recombination</keyword>
<dbReference type="Pfam" id="PF00589">
    <property type="entry name" value="Phage_integrase"/>
    <property type="match status" value="1"/>
</dbReference>
<dbReference type="Gene3D" id="1.10.443.10">
    <property type="entry name" value="Intergrase catalytic core"/>
    <property type="match status" value="1"/>
</dbReference>
<feature type="domain" description="Tyr recombinase" evidence="4">
    <location>
        <begin position="137"/>
        <end position="356"/>
    </location>
</feature>
<proteinExistence type="inferred from homology"/>
<evidence type="ECO:0000256" key="3">
    <source>
        <dbReference type="ARBA" id="ARBA00023172"/>
    </source>
</evidence>
<dbReference type="EMBL" id="JAENHP010000004">
    <property type="protein sequence ID" value="MBM2616867.1"/>
    <property type="molecule type" value="Genomic_DNA"/>
</dbReference>
<accession>A0ABS2AAK5</accession>
<protein>
    <submittedName>
        <fullName evidence="5">Tyrosine-type recombinase/integrase</fullName>
    </submittedName>
</protein>
<dbReference type="Gene3D" id="1.10.150.130">
    <property type="match status" value="1"/>
</dbReference>
<dbReference type="PANTHER" id="PTHR30349">
    <property type="entry name" value="PHAGE INTEGRASE-RELATED"/>
    <property type="match status" value="1"/>
</dbReference>
<evidence type="ECO:0000256" key="1">
    <source>
        <dbReference type="ARBA" id="ARBA00008857"/>
    </source>
</evidence>
<evidence type="ECO:0000313" key="6">
    <source>
        <dbReference type="Proteomes" id="UP000632138"/>
    </source>
</evidence>